<accession>A0A654IQI9</accession>
<feature type="signal peptide" evidence="2">
    <location>
        <begin position="1"/>
        <end position="19"/>
    </location>
</feature>
<feature type="region of interest" description="Disordered" evidence="1">
    <location>
        <begin position="23"/>
        <end position="85"/>
    </location>
</feature>
<evidence type="ECO:0008006" key="4">
    <source>
        <dbReference type="Google" id="ProtNLM"/>
    </source>
</evidence>
<feature type="compositionally biased region" description="Polar residues" evidence="1">
    <location>
        <begin position="29"/>
        <end position="45"/>
    </location>
</feature>
<gene>
    <name evidence="3" type="ORF">MF5582_00933</name>
</gene>
<organism evidence="3">
    <name type="scientific">Mycoplasma feriruminatoris</name>
    <dbReference type="NCBI Taxonomy" id="1179777"/>
    <lineage>
        <taxon>Bacteria</taxon>
        <taxon>Bacillati</taxon>
        <taxon>Mycoplasmatota</taxon>
        <taxon>Mollicutes</taxon>
        <taxon>Mycoplasmataceae</taxon>
        <taxon>Mycoplasma</taxon>
    </lineage>
</organism>
<dbReference type="PROSITE" id="PS51257">
    <property type="entry name" value="PROKAR_LIPOPROTEIN"/>
    <property type="match status" value="1"/>
</dbReference>
<dbReference type="InterPro" id="IPR054816">
    <property type="entry name" value="Lipoprotein_mollicutes-type_CS"/>
</dbReference>
<evidence type="ECO:0000313" key="3">
    <source>
        <dbReference type="EMBL" id="VZS01037.1"/>
    </source>
</evidence>
<feature type="compositionally biased region" description="Basic and acidic residues" evidence="1">
    <location>
        <begin position="46"/>
        <end position="68"/>
    </location>
</feature>
<dbReference type="NCBIfam" id="NF038029">
    <property type="entry name" value="LP_plasma"/>
    <property type="match status" value="1"/>
</dbReference>
<reference evidence="3" key="1">
    <citation type="submission" date="2019-11" db="EMBL/GenBank/DDBJ databases">
        <authorList>
            <person name="Falquet L."/>
            <person name="Falquet L."/>
        </authorList>
    </citation>
    <scope>NUCLEOTIDE SEQUENCE</scope>
    <source>
        <strain evidence="3">14/OD_0492</strain>
    </source>
</reference>
<dbReference type="AlphaFoldDB" id="A0A654IQI9"/>
<proteinExistence type="predicted"/>
<dbReference type="NCBIfam" id="NF045726">
    <property type="entry name" value="XXplasma_LP"/>
    <property type="match status" value="1"/>
</dbReference>
<protein>
    <recommendedName>
        <fullName evidence="4">Lipoprotein</fullName>
    </recommendedName>
</protein>
<name>A0A654IQI9_9MOLU</name>
<evidence type="ECO:0000256" key="1">
    <source>
        <dbReference type="SAM" id="MobiDB-lite"/>
    </source>
</evidence>
<feature type="chain" id="PRO_5025024717" description="Lipoprotein" evidence="2">
    <location>
        <begin position="20"/>
        <end position="201"/>
    </location>
</feature>
<evidence type="ECO:0000256" key="2">
    <source>
        <dbReference type="SAM" id="SignalP"/>
    </source>
</evidence>
<sequence length="201" mass="22352">MKKLLTMLGSIALIATTSAAVVACGGKNPPQSSEKQPSENSNTPTDESKKDDEKGKDETKPDFSKVEKQVIGNFPPNDKKTVPQSDIKKKLADILKVQPSELTDLDVNYETNSGKVTLPKFNKTLEFKFTTMYELGEFELKNGAVPQLEIKKKIADILKVQPSELTDLNVNYETNTGTVKTKKDSSKFIEFKFSVKKMNNN</sequence>
<dbReference type="EMBL" id="LR739237">
    <property type="protein sequence ID" value="VZS01037.1"/>
    <property type="molecule type" value="Genomic_DNA"/>
</dbReference>
<keyword evidence="2" id="KW-0732">Signal</keyword>